<name>A0A8H7NEP2_BIOOC</name>
<protein>
    <submittedName>
        <fullName evidence="1">Uncharacterized protein</fullName>
    </submittedName>
</protein>
<accession>A0A8H7NEP2</accession>
<evidence type="ECO:0000313" key="1">
    <source>
        <dbReference type="EMBL" id="KAF9754490.1"/>
    </source>
</evidence>
<proteinExistence type="predicted"/>
<dbReference type="EMBL" id="JADCTT010000003">
    <property type="protein sequence ID" value="KAF9754490.1"/>
    <property type="molecule type" value="Genomic_DNA"/>
</dbReference>
<organism evidence="1 2">
    <name type="scientific">Bionectria ochroleuca</name>
    <name type="common">Gliocladium roseum</name>
    <dbReference type="NCBI Taxonomy" id="29856"/>
    <lineage>
        <taxon>Eukaryota</taxon>
        <taxon>Fungi</taxon>
        <taxon>Dikarya</taxon>
        <taxon>Ascomycota</taxon>
        <taxon>Pezizomycotina</taxon>
        <taxon>Sordariomycetes</taxon>
        <taxon>Hypocreomycetidae</taxon>
        <taxon>Hypocreales</taxon>
        <taxon>Bionectriaceae</taxon>
        <taxon>Clonostachys</taxon>
    </lineage>
</organism>
<dbReference type="Proteomes" id="UP000616885">
    <property type="component" value="Unassembled WGS sequence"/>
</dbReference>
<evidence type="ECO:0000313" key="2">
    <source>
        <dbReference type="Proteomes" id="UP000616885"/>
    </source>
</evidence>
<reference evidence="1" key="1">
    <citation type="submission" date="2020-10" db="EMBL/GenBank/DDBJ databases">
        <title>High-Quality Genome Resource of Clonostachys rosea strain S41 by Oxford Nanopore Long-Read Sequencing.</title>
        <authorList>
            <person name="Wang H."/>
        </authorList>
    </citation>
    <scope>NUCLEOTIDE SEQUENCE</scope>
    <source>
        <strain evidence="1">S41</strain>
    </source>
</reference>
<dbReference type="AlphaFoldDB" id="A0A8H7NEP2"/>
<sequence>MGDSLELGLETWRAYMQMSSSALPPMNQGIRSFWAGRAYASWLSKCPNQNARSSANRAGVTACLIEAMAPGGALEFRRLWIAGKWLRSGRLAETSLARGLPSSGEMVSGRAVFENSNILARSSRLHQ</sequence>
<gene>
    <name evidence="1" type="ORF">IM811_009931</name>
</gene>
<comment type="caution">
    <text evidence="1">The sequence shown here is derived from an EMBL/GenBank/DDBJ whole genome shotgun (WGS) entry which is preliminary data.</text>
</comment>